<evidence type="ECO:0000256" key="1">
    <source>
        <dbReference type="SAM" id="MobiDB-lite"/>
    </source>
</evidence>
<dbReference type="PANTHER" id="PTHR38687:SF1">
    <property type="entry name" value="CELL DIVISION PROTEIN DEDD"/>
    <property type="match status" value="1"/>
</dbReference>
<evidence type="ECO:0000259" key="3">
    <source>
        <dbReference type="PROSITE" id="PS51724"/>
    </source>
</evidence>
<keyword evidence="2" id="KW-0812">Transmembrane</keyword>
<protein>
    <submittedName>
        <fullName evidence="4">SPOR domain-containing protein</fullName>
    </submittedName>
</protein>
<feature type="region of interest" description="Disordered" evidence="1">
    <location>
        <begin position="50"/>
        <end position="103"/>
    </location>
</feature>
<keyword evidence="2" id="KW-1133">Transmembrane helix</keyword>
<dbReference type="PROSITE" id="PS51724">
    <property type="entry name" value="SPOR"/>
    <property type="match status" value="1"/>
</dbReference>
<dbReference type="Gene3D" id="3.30.70.1070">
    <property type="entry name" value="Sporulation related repeat"/>
    <property type="match status" value="1"/>
</dbReference>
<sequence>MATRRNTKTQARRSAAPQRRGGGLSPSTVFVVGAAIGAAVLFGAPKLLKEDGTDSFLRPKPNADAEPVSMATEQRVADGDGVVAKSSDSATAAEPAAESTEEGTEFDFYNVLANKEVEMTPEQQAALNQAEARRRSQAEASARKKAEAAALAASVAGSQADAGVVVMPDANAPAATLPKPVAVNVPRAASTTAPKTTLSAPAASAKPATVETKPAETKALPKPVAAVTPSVKDRPVKAAATTVAEAPKPKAKAVAAYAKNPDVTAVGKGVAMVMPAASLDPTRTFEKPAVSKTTSAAPAAASASSNSKVLVQAGAFSDKGQAEKVKAKIAMLGLGARVESSTNAGKSVYRVRLGPYAENSSELSAAKRKLSGGGVNAMEVHIN</sequence>
<dbReference type="Proteomes" id="UP001356170">
    <property type="component" value="Unassembled WGS sequence"/>
</dbReference>
<dbReference type="RefSeq" id="WP_331690123.1">
    <property type="nucleotide sequence ID" value="NZ_JAZHBN010000008.1"/>
</dbReference>
<dbReference type="InterPro" id="IPR052521">
    <property type="entry name" value="Cell_div_SPOR-domain"/>
</dbReference>
<feature type="compositionally biased region" description="Low complexity" evidence="1">
    <location>
        <begin position="86"/>
        <end position="98"/>
    </location>
</feature>
<feature type="compositionally biased region" description="Basic and acidic residues" evidence="1">
    <location>
        <begin position="131"/>
        <end position="141"/>
    </location>
</feature>
<organism evidence="4 5">
    <name type="scientific">Aquilutibacter rugosus</name>
    <dbReference type="NCBI Taxonomy" id="3115820"/>
    <lineage>
        <taxon>Bacteria</taxon>
        <taxon>Pseudomonadati</taxon>
        <taxon>Pseudomonadota</taxon>
        <taxon>Gammaproteobacteria</taxon>
        <taxon>Lysobacterales</taxon>
        <taxon>Lysobacteraceae</taxon>
        <taxon>Aquilutibacter</taxon>
    </lineage>
</organism>
<evidence type="ECO:0000313" key="4">
    <source>
        <dbReference type="EMBL" id="MEF2155067.1"/>
    </source>
</evidence>
<feature type="compositionally biased region" description="Basic residues" evidence="1">
    <location>
        <begin position="1"/>
        <end position="11"/>
    </location>
</feature>
<feature type="domain" description="SPOR" evidence="3">
    <location>
        <begin position="303"/>
        <end position="382"/>
    </location>
</feature>
<feature type="region of interest" description="Disordered" evidence="1">
    <location>
        <begin position="1"/>
        <end position="26"/>
    </location>
</feature>
<dbReference type="PANTHER" id="PTHR38687">
    <property type="entry name" value="CELL DIVISION PROTEIN DEDD-RELATED"/>
    <property type="match status" value="1"/>
</dbReference>
<proteinExistence type="predicted"/>
<evidence type="ECO:0000313" key="5">
    <source>
        <dbReference type="Proteomes" id="UP001356170"/>
    </source>
</evidence>
<dbReference type="EMBL" id="JAZHBO010000001">
    <property type="protein sequence ID" value="MEF2155067.1"/>
    <property type="molecule type" value="Genomic_DNA"/>
</dbReference>
<dbReference type="InterPro" id="IPR036680">
    <property type="entry name" value="SPOR-like_sf"/>
</dbReference>
<feature type="compositionally biased region" description="Polar residues" evidence="1">
    <location>
        <begin position="190"/>
        <end position="199"/>
    </location>
</feature>
<feature type="region of interest" description="Disordered" evidence="1">
    <location>
        <begin position="190"/>
        <end position="217"/>
    </location>
</feature>
<dbReference type="SUPFAM" id="SSF110997">
    <property type="entry name" value="Sporulation related repeat"/>
    <property type="match status" value="1"/>
</dbReference>
<feature type="region of interest" description="Disordered" evidence="1">
    <location>
        <begin position="121"/>
        <end position="141"/>
    </location>
</feature>
<comment type="caution">
    <text evidence="4">The sequence shown here is derived from an EMBL/GenBank/DDBJ whole genome shotgun (WGS) entry which is preliminary data.</text>
</comment>
<feature type="transmembrane region" description="Helical" evidence="2">
    <location>
        <begin position="21"/>
        <end position="44"/>
    </location>
</feature>
<reference evidence="4 5" key="1">
    <citation type="submission" date="2024-01" db="EMBL/GenBank/DDBJ databases">
        <title>Novel species of the genus Luteimonas isolated from rivers.</title>
        <authorList>
            <person name="Lu H."/>
        </authorList>
    </citation>
    <scope>NUCLEOTIDE SEQUENCE [LARGE SCALE GENOMIC DNA]</scope>
    <source>
        <strain evidence="4 5">FXH3W</strain>
    </source>
</reference>
<dbReference type="InterPro" id="IPR007730">
    <property type="entry name" value="SPOR-like_dom"/>
</dbReference>
<accession>A0ABU7UWV7</accession>
<gene>
    <name evidence="4" type="ORF">V3390_02315</name>
</gene>
<evidence type="ECO:0000256" key="2">
    <source>
        <dbReference type="SAM" id="Phobius"/>
    </source>
</evidence>
<dbReference type="Pfam" id="PF05036">
    <property type="entry name" value="SPOR"/>
    <property type="match status" value="1"/>
</dbReference>
<name>A0ABU7UWV7_9GAMM</name>
<keyword evidence="5" id="KW-1185">Reference proteome</keyword>
<keyword evidence="2" id="KW-0472">Membrane</keyword>